<dbReference type="GO" id="GO:0019805">
    <property type="term" value="P:quinolinate biosynthetic process"/>
    <property type="evidence" value="ECO:0007669"/>
    <property type="project" value="UniProtKB-UniRule"/>
</dbReference>
<comment type="catalytic activity">
    <reaction evidence="6">
        <text>3-hydroxy-L-kynurenine + H2O = 3-hydroxyanthranilate + L-alanine + H(+)</text>
        <dbReference type="Rhea" id="RHEA:25143"/>
        <dbReference type="ChEBI" id="CHEBI:15377"/>
        <dbReference type="ChEBI" id="CHEBI:15378"/>
        <dbReference type="ChEBI" id="CHEBI:36559"/>
        <dbReference type="ChEBI" id="CHEBI:57972"/>
        <dbReference type="ChEBI" id="CHEBI:58125"/>
        <dbReference type="EC" id="3.7.1.3"/>
    </reaction>
</comment>
<comment type="similarity">
    <text evidence="4 6">Belongs to the kynureninase family.</text>
</comment>
<comment type="cofactor">
    <cofactor evidence="4 6">
        <name>pyridoxal 5'-phosphate</name>
        <dbReference type="ChEBI" id="CHEBI:597326"/>
    </cofactor>
</comment>
<proteinExistence type="inferred from homology"/>
<dbReference type="Gene3D" id="3.90.1150.10">
    <property type="entry name" value="Aspartate Aminotransferase, domain 1"/>
    <property type="match status" value="1"/>
</dbReference>
<feature type="binding site" evidence="4">
    <location>
        <position position="247"/>
    </location>
    <ligand>
        <name>pyridoxal 5'-phosphate</name>
        <dbReference type="ChEBI" id="CHEBI:597326"/>
    </ligand>
</feature>
<dbReference type="EC" id="3.7.1.3" evidence="4 5"/>
<dbReference type="PANTHER" id="PTHR14084">
    <property type="entry name" value="KYNURENINASE"/>
    <property type="match status" value="1"/>
</dbReference>
<comment type="caution">
    <text evidence="4">Lacks conserved residue(s) required for the propagation of feature annotation.</text>
</comment>
<dbReference type="UniPathway" id="UPA00253">
    <property type="reaction ID" value="UER00329"/>
</dbReference>
<comment type="pathway">
    <text evidence="4 6">Cofactor biosynthesis; NAD(+) biosynthesis; quinolinate from L-kynurenine: step 2/3.</text>
</comment>
<sequence length="425" mass="48498">MQEVQFEDALDYAKAQDVSDPLAHFRPQFHFPKQADGSPIIYLCGNSLGLQPRLAQQLMQDEMDVWKELAVEGHFKAERPWMTYHEEFSRQLSPIVGALPKEITVMNTLSVNLHLMMVSFYRPTKSRYKIVIEGGAFPSDKYAVDSQLRFHGIDPQDGLIQLRPRMGEDHLRTEDILQALEREKDSIALVMLSGINYYTGQCFDMKSITKKGHEIGAMVGFDLAHAAGNVRLQLHDWGMDFAVWCHYKYLNSGPGCIAGAFVHERHLNRKDLPRFEGWWGHHKESRFKMPATFEPAPNADAWQISNAPILAMVPMRASLALFNEAGMDRLLAKSKKLTAYLEFLLNQLPTDRIRILTPKDPKDRGAQLSIQVKGADRSLFDDLVKNGVIGDWREPDVIRISPAPIYNSFEDVYRMVQILKKCLQL</sequence>
<keyword evidence="3 4" id="KW-0663">Pyridoxal phosphate</keyword>
<dbReference type="PANTHER" id="PTHR14084:SF0">
    <property type="entry name" value="KYNURENINASE"/>
    <property type="match status" value="1"/>
</dbReference>
<dbReference type="KEGG" id="sgn:SGRA_0523"/>
<dbReference type="GO" id="GO:0009435">
    <property type="term" value="P:NAD+ biosynthetic process"/>
    <property type="evidence" value="ECO:0007669"/>
    <property type="project" value="UniProtKB-UniRule"/>
</dbReference>
<feature type="binding site" evidence="4">
    <location>
        <position position="110"/>
    </location>
    <ligand>
        <name>pyridoxal 5'-phosphate</name>
        <dbReference type="ChEBI" id="CHEBI:597326"/>
    </ligand>
</feature>
<feature type="binding site" evidence="4">
    <location>
        <position position="225"/>
    </location>
    <ligand>
        <name>pyridoxal 5'-phosphate</name>
        <dbReference type="ChEBI" id="CHEBI:597326"/>
    </ligand>
</feature>
<dbReference type="GO" id="GO:0030429">
    <property type="term" value="F:kynureninase activity"/>
    <property type="evidence" value="ECO:0007669"/>
    <property type="project" value="UniProtKB-UniRule"/>
</dbReference>
<dbReference type="STRING" id="984262.SGRA_0523"/>
<dbReference type="PIRSF" id="PIRSF038800">
    <property type="entry name" value="KYNU"/>
    <property type="match status" value="1"/>
</dbReference>
<feature type="binding site" evidence="4">
    <location>
        <position position="278"/>
    </location>
    <ligand>
        <name>pyridoxal 5'-phosphate</name>
        <dbReference type="ChEBI" id="CHEBI:597326"/>
    </ligand>
</feature>
<dbReference type="UniPathway" id="UPA00334">
    <property type="reaction ID" value="UER00455"/>
</dbReference>
<feature type="binding site" evidence="4">
    <location>
        <begin position="137"/>
        <end position="140"/>
    </location>
    <ligand>
        <name>pyridoxal 5'-phosphate</name>
        <dbReference type="ChEBI" id="CHEBI:597326"/>
    </ligand>
</feature>
<keyword evidence="8" id="KW-1185">Reference proteome</keyword>
<keyword evidence="2 4" id="KW-0378">Hydrolase</keyword>
<dbReference type="GO" id="GO:0043420">
    <property type="term" value="P:anthranilate metabolic process"/>
    <property type="evidence" value="ECO:0007669"/>
    <property type="project" value="TreeGrafter"/>
</dbReference>
<dbReference type="AlphaFoldDB" id="H6L9T4"/>
<dbReference type="eggNOG" id="COG3844">
    <property type="taxonomic scope" value="Bacteria"/>
</dbReference>
<dbReference type="HAMAP" id="MF_01970">
    <property type="entry name" value="Kynureninase"/>
    <property type="match status" value="1"/>
</dbReference>
<dbReference type="HOGENOM" id="CLU_003433_4_0_10"/>
<evidence type="ECO:0000256" key="3">
    <source>
        <dbReference type="ARBA" id="ARBA00022898"/>
    </source>
</evidence>
<evidence type="ECO:0000256" key="2">
    <source>
        <dbReference type="ARBA" id="ARBA00022801"/>
    </source>
</evidence>
<dbReference type="SUPFAM" id="SSF53383">
    <property type="entry name" value="PLP-dependent transferases"/>
    <property type="match status" value="1"/>
</dbReference>
<feature type="modified residue" description="N6-(pyridoxal phosphate)lysine" evidence="4">
    <location>
        <position position="248"/>
    </location>
</feature>
<feature type="binding site" evidence="4">
    <location>
        <position position="109"/>
    </location>
    <ligand>
        <name>pyridoxal 5'-phosphate</name>
        <dbReference type="ChEBI" id="CHEBI:597326"/>
    </ligand>
</feature>
<evidence type="ECO:0000256" key="1">
    <source>
        <dbReference type="ARBA" id="ARBA00022642"/>
    </source>
</evidence>
<comment type="pathway">
    <text evidence="4 6">Amino-acid degradation; L-kynurenine degradation; L-alanine and anthranilate from L-kynurenine: step 1/1.</text>
</comment>
<feature type="binding site" evidence="4">
    <location>
        <position position="222"/>
    </location>
    <ligand>
        <name>pyridoxal 5'-phosphate</name>
        <dbReference type="ChEBI" id="CHEBI:597326"/>
    </ligand>
</feature>
<dbReference type="InterPro" id="IPR015422">
    <property type="entry name" value="PyrdxlP-dep_Trfase_small"/>
</dbReference>
<accession>H6L9T4</accession>
<evidence type="ECO:0000313" key="8">
    <source>
        <dbReference type="Proteomes" id="UP000007519"/>
    </source>
</evidence>
<protein>
    <recommendedName>
        <fullName evidence="4 5">Kynureninase</fullName>
        <ecNumber evidence="4 5">3.7.1.3</ecNumber>
    </recommendedName>
    <alternativeName>
        <fullName evidence="4">L-kynurenine hydrolase</fullName>
    </alternativeName>
</protein>
<dbReference type="NCBIfam" id="TIGR01814">
    <property type="entry name" value="kynureninase"/>
    <property type="match status" value="1"/>
</dbReference>
<evidence type="ECO:0000313" key="7">
    <source>
        <dbReference type="EMBL" id="AFC23262.1"/>
    </source>
</evidence>
<feature type="binding site" evidence="4">
    <location>
        <position position="306"/>
    </location>
    <ligand>
        <name>pyridoxal 5'-phosphate</name>
        <dbReference type="ChEBI" id="CHEBI:597326"/>
    </ligand>
</feature>
<dbReference type="EMBL" id="CP002831">
    <property type="protein sequence ID" value="AFC23262.1"/>
    <property type="molecule type" value="Genomic_DNA"/>
</dbReference>
<dbReference type="GO" id="GO:0030170">
    <property type="term" value="F:pyridoxal phosphate binding"/>
    <property type="evidence" value="ECO:0007669"/>
    <property type="project" value="UniProtKB-UniRule"/>
</dbReference>
<comment type="function">
    <text evidence="4 6">Catalyzes the cleavage of L-kynurenine (L-Kyn) and L-3-hydroxykynurenine (L-3OHKyn) into anthranilic acid (AA) and 3-hydroxyanthranilic acid (3-OHAA), respectively.</text>
</comment>
<dbReference type="FunFam" id="3.40.640.10:FF:000031">
    <property type="entry name" value="Kynureninase"/>
    <property type="match status" value="1"/>
</dbReference>
<dbReference type="InterPro" id="IPR010111">
    <property type="entry name" value="Kynureninase"/>
</dbReference>
<dbReference type="GO" id="GO:0005737">
    <property type="term" value="C:cytoplasm"/>
    <property type="evidence" value="ECO:0007669"/>
    <property type="project" value="UniProtKB-UniRule"/>
</dbReference>
<dbReference type="OrthoDB" id="9812626at2"/>
<organism evidence="7 8">
    <name type="scientific">Saprospira grandis (strain Lewin)</name>
    <dbReference type="NCBI Taxonomy" id="984262"/>
    <lineage>
        <taxon>Bacteria</taxon>
        <taxon>Pseudomonadati</taxon>
        <taxon>Bacteroidota</taxon>
        <taxon>Saprospiria</taxon>
        <taxon>Saprospirales</taxon>
        <taxon>Saprospiraceae</taxon>
        <taxon>Saprospira</taxon>
    </lineage>
</organism>
<dbReference type="GO" id="GO:0097053">
    <property type="term" value="P:L-kynurenine catabolic process"/>
    <property type="evidence" value="ECO:0007669"/>
    <property type="project" value="UniProtKB-UniRule"/>
</dbReference>
<name>H6L9T4_SAPGL</name>
<gene>
    <name evidence="4" type="primary">kynU</name>
    <name evidence="7" type="ordered locus">SGRA_0523</name>
</gene>
<dbReference type="Gene3D" id="3.40.640.10">
    <property type="entry name" value="Type I PLP-dependent aspartate aminotransferase-like (Major domain)"/>
    <property type="match status" value="1"/>
</dbReference>
<comment type="catalytic activity">
    <reaction evidence="4 6">
        <text>L-kynurenine + H2O = anthranilate + L-alanine + H(+)</text>
        <dbReference type="Rhea" id="RHEA:16813"/>
        <dbReference type="ChEBI" id="CHEBI:15377"/>
        <dbReference type="ChEBI" id="CHEBI:15378"/>
        <dbReference type="ChEBI" id="CHEBI:16567"/>
        <dbReference type="ChEBI" id="CHEBI:57959"/>
        <dbReference type="ChEBI" id="CHEBI:57972"/>
        <dbReference type="EC" id="3.7.1.3"/>
    </reaction>
</comment>
<dbReference type="InterPro" id="IPR015421">
    <property type="entry name" value="PyrdxlP-dep_Trfase_major"/>
</dbReference>
<dbReference type="Pfam" id="PF22580">
    <property type="entry name" value="KYNU_C"/>
    <property type="match status" value="1"/>
</dbReference>
<evidence type="ECO:0000256" key="4">
    <source>
        <dbReference type="HAMAP-Rule" id="MF_01970"/>
    </source>
</evidence>
<dbReference type="InterPro" id="IPR015424">
    <property type="entry name" value="PyrdxlP-dep_Trfase"/>
</dbReference>
<reference evidence="7 8" key="1">
    <citation type="journal article" date="2012" name="Stand. Genomic Sci.">
        <title>Complete genome sequencing and analysis of Saprospira grandis str. Lewin, a predatory marine bacterium.</title>
        <authorList>
            <person name="Saw J.H."/>
            <person name="Yuryev A."/>
            <person name="Kanbe M."/>
            <person name="Hou S."/>
            <person name="Young A.G."/>
            <person name="Aizawa S."/>
            <person name="Alam M."/>
        </authorList>
    </citation>
    <scope>NUCLEOTIDE SEQUENCE [LARGE SCALE GENOMIC DNA]</scope>
    <source>
        <strain evidence="7 8">Lewin</strain>
    </source>
</reference>
<dbReference type="GO" id="GO:0019441">
    <property type="term" value="P:L-tryptophan catabolic process to kynurenine"/>
    <property type="evidence" value="ECO:0007669"/>
    <property type="project" value="TreeGrafter"/>
</dbReference>
<evidence type="ECO:0000256" key="6">
    <source>
        <dbReference type="PIRNR" id="PIRNR038800"/>
    </source>
</evidence>
<dbReference type="Proteomes" id="UP000007519">
    <property type="component" value="Chromosome"/>
</dbReference>
<evidence type="ECO:0000256" key="5">
    <source>
        <dbReference type="NCBIfam" id="TIGR01814"/>
    </source>
</evidence>
<comment type="subunit">
    <text evidence="4 6">Homodimer.</text>
</comment>
<dbReference type="RefSeq" id="WP_014373506.1">
    <property type="nucleotide sequence ID" value="NC_016940.1"/>
</dbReference>
<keyword evidence="1 4" id="KW-0662">Pyridine nucleotide biosynthesis</keyword>